<name>A0A2T8HY03_9RHOB</name>
<comment type="subcellular location">
    <subcellularLocation>
        <location evidence="1">Cell outer membrane</location>
    </subcellularLocation>
</comment>
<feature type="domain" description="LptD C-terminal" evidence="2">
    <location>
        <begin position="291"/>
        <end position="630"/>
    </location>
</feature>
<comment type="subunit">
    <text evidence="1">Component of the lipopolysaccharide transport and assembly complex.</text>
</comment>
<dbReference type="Proteomes" id="UP000245911">
    <property type="component" value="Unassembled WGS sequence"/>
</dbReference>
<keyword evidence="1" id="KW-0998">Cell outer membrane</keyword>
<comment type="function">
    <text evidence="1">Involved in the assembly of lipopolysaccharide (LPS) at the surface of the outer membrane.</text>
</comment>
<organism evidence="3 4">
    <name type="scientific">Pararhodobacter oceanensis</name>
    <dbReference type="NCBI Taxonomy" id="2172121"/>
    <lineage>
        <taxon>Bacteria</taxon>
        <taxon>Pseudomonadati</taxon>
        <taxon>Pseudomonadota</taxon>
        <taxon>Alphaproteobacteria</taxon>
        <taxon>Rhodobacterales</taxon>
        <taxon>Paracoccaceae</taxon>
        <taxon>Pararhodobacter</taxon>
    </lineage>
</organism>
<gene>
    <name evidence="1" type="primary">lptD</name>
    <name evidence="3" type="ORF">DDE20_01780</name>
</gene>
<proteinExistence type="inferred from homology"/>
<dbReference type="AlphaFoldDB" id="A0A2T8HY03"/>
<reference evidence="3 4" key="1">
    <citation type="submission" date="2018-04" db="EMBL/GenBank/DDBJ databases">
        <title>Pararhodobacter oceanense sp. nov., isolated from marine intertidal sediment.</title>
        <authorList>
            <person name="Wang X.-L."/>
            <person name="Du Z.-J."/>
        </authorList>
    </citation>
    <scope>NUCLEOTIDE SEQUENCE [LARGE SCALE GENOMIC DNA]</scope>
    <source>
        <strain evidence="3 4">AM505</strain>
    </source>
</reference>
<protein>
    <recommendedName>
        <fullName evidence="1">LPS-assembly protein LptD</fullName>
    </recommendedName>
</protein>
<accession>A0A2T8HY03</accession>
<keyword evidence="4" id="KW-1185">Reference proteome</keyword>
<evidence type="ECO:0000313" key="3">
    <source>
        <dbReference type="EMBL" id="PVH30310.1"/>
    </source>
</evidence>
<evidence type="ECO:0000313" key="4">
    <source>
        <dbReference type="Proteomes" id="UP000245911"/>
    </source>
</evidence>
<keyword evidence="1" id="KW-0732">Signal</keyword>
<comment type="caution">
    <text evidence="1">Lacks conserved residue(s) required for the propagation of feature annotation.</text>
</comment>
<dbReference type="GO" id="GO:0009279">
    <property type="term" value="C:cell outer membrane"/>
    <property type="evidence" value="ECO:0007669"/>
    <property type="project" value="UniProtKB-SubCell"/>
</dbReference>
<dbReference type="PANTHER" id="PTHR30189:SF1">
    <property type="entry name" value="LPS-ASSEMBLY PROTEIN LPTD"/>
    <property type="match status" value="1"/>
</dbReference>
<dbReference type="HAMAP" id="MF_01411">
    <property type="entry name" value="LPS_assembly_LptD"/>
    <property type="match status" value="1"/>
</dbReference>
<dbReference type="InterPro" id="IPR020889">
    <property type="entry name" value="LipoPS_assembly_LptD"/>
</dbReference>
<feature type="chain" id="PRO_5015789484" description="LPS-assembly protein LptD" evidence="1">
    <location>
        <begin position="43"/>
        <end position="728"/>
    </location>
</feature>
<dbReference type="EMBL" id="QDKM01000001">
    <property type="protein sequence ID" value="PVH30310.1"/>
    <property type="molecule type" value="Genomic_DNA"/>
</dbReference>
<dbReference type="Pfam" id="PF04453">
    <property type="entry name" value="LptD"/>
    <property type="match status" value="1"/>
</dbReference>
<dbReference type="GO" id="GO:0015920">
    <property type="term" value="P:lipopolysaccharide transport"/>
    <property type="evidence" value="ECO:0007669"/>
    <property type="project" value="InterPro"/>
</dbReference>
<dbReference type="GO" id="GO:0043165">
    <property type="term" value="P:Gram-negative-bacterium-type cell outer membrane assembly"/>
    <property type="evidence" value="ECO:0007669"/>
    <property type="project" value="UniProtKB-UniRule"/>
</dbReference>
<keyword evidence="1" id="KW-0472">Membrane</keyword>
<comment type="caution">
    <text evidence="3">The sequence shown here is derived from an EMBL/GenBank/DDBJ whole genome shotgun (WGS) entry which is preliminary data.</text>
</comment>
<evidence type="ECO:0000259" key="2">
    <source>
        <dbReference type="Pfam" id="PF04453"/>
    </source>
</evidence>
<dbReference type="GO" id="GO:1990351">
    <property type="term" value="C:transporter complex"/>
    <property type="evidence" value="ECO:0007669"/>
    <property type="project" value="TreeGrafter"/>
</dbReference>
<dbReference type="InterPro" id="IPR050218">
    <property type="entry name" value="LptD"/>
</dbReference>
<dbReference type="PROSITE" id="PS51257">
    <property type="entry name" value="PROKAR_LIPOPROTEIN"/>
    <property type="match status" value="1"/>
</dbReference>
<sequence length="728" mass="79161" precursor="true">MRGALRPAPTTAKRNGKNRLPAVALAVMLACASGLTPVQATAQNTATLMADQVFVDAAGRLIASGAVEVWQGSVRMTASQVVFDERRDLLEISGPITIDEGPQSLILADAAQISPDMRAGLISGARIVLQQQLQLTAASVVRDPSGISQLDQVVASSCPVCASNPNPLWEIRAERVTHDQNTDQLTFDRAQFRVAGVPVFYLPRLRMPGPGLDRSRGILRPVLRLSNALGLTVGLPYFIPFGDAHDLTLTPAASTAGMVSLGFRWRSARENGGFEIGGQITHDQLTADSLRGYGYMRALFALSNGFMLSADLINPSDRTYLETYDITDDSRISGHVTLERVRRDQMIRTRALAFHSLRATDVNDELPNRALQASLDQRIALDHTPVGGELRLQLGADGHFRRSGVDGVQGRDLAGAHAQLEWRRSEVLPGGVLATGALQTRIDHLRVKDDSAYPVPFNRSVAQAMIELRWPLAMTTAGGARHVIEPIVQVIESRNRGILGPNDDNRMPELDGGNLFALSRYSGRDAPDSGSRVNAGINWSRYDAAGWSSEFLLGRVWRRNAYAAFPHVQPLGIQRSDWLLAGRLRHGEGYSLAFQLLVDDASTISRAETNMAWSGRATTISTSYLYMPASAFEARPNTLSEWSVDVSRRFDSGWASSVGWEYDMASGEFAAARAGLEFSNACLMVDLSFARRFVTSTNPTASTRYELSVELLGIGGRAPTSAGQTCRT</sequence>
<comment type="similarity">
    <text evidence="1">Belongs to the LptD family.</text>
</comment>
<feature type="signal peptide" evidence="1">
    <location>
        <begin position="1"/>
        <end position="42"/>
    </location>
</feature>
<dbReference type="InterPro" id="IPR007543">
    <property type="entry name" value="LptD_C"/>
</dbReference>
<evidence type="ECO:0000256" key="1">
    <source>
        <dbReference type="HAMAP-Rule" id="MF_01411"/>
    </source>
</evidence>
<dbReference type="PANTHER" id="PTHR30189">
    <property type="entry name" value="LPS-ASSEMBLY PROTEIN"/>
    <property type="match status" value="1"/>
</dbReference>